<dbReference type="InterPro" id="IPR025943">
    <property type="entry name" value="Sigma_54_int_dom_ATP-bd_2"/>
</dbReference>
<keyword evidence="2" id="KW-0067">ATP-binding</keyword>
<dbReference type="GO" id="GO:0000160">
    <property type="term" value="P:phosphorelay signal transduction system"/>
    <property type="evidence" value="ECO:0007669"/>
    <property type="project" value="InterPro"/>
</dbReference>
<feature type="domain" description="Response regulatory" evidence="9">
    <location>
        <begin position="8"/>
        <end position="127"/>
    </location>
</feature>
<dbReference type="Pfam" id="PF00158">
    <property type="entry name" value="Sigma54_activat"/>
    <property type="match status" value="1"/>
</dbReference>
<dbReference type="PROSITE" id="PS50045">
    <property type="entry name" value="SIGMA54_INTERACT_4"/>
    <property type="match status" value="1"/>
</dbReference>
<dbReference type="Gene3D" id="3.40.50.2300">
    <property type="match status" value="1"/>
</dbReference>
<dbReference type="InterPro" id="IPR011006">
    <property type="entry name" value="CheY-like_superfamily"/>
</dbReference>
<reference evidence="10 11" key="1">
    <citation type="submission" date="2017-03" db="EMBL/GenBank/DDBJ databases">
        <title>Draft genime sequence of the acidophilic sulfur-oxidizing bacterium Acidithiobacillus sp. SH, isolated from seawater.</title>
        <authorList>
            <person name="Sharmin S."/>
            <person name="Tokuhisa M."/>
            <person name="Kanao T."/>
            <person name="Kamimura K."/>
        </authorList>
    </citation>
    <scope>NUCLEOTIDE SEQUENCE [LARGE SCALE GENOMIC DNA]</scope>
    <source>
        <strain evidence="10 11">SH</strain>
    </source>
</reference>
<evidence type="ECO:0000256" key="1">
    <source>
        <dbReference type="ARBA" id="ARBA00022741"/>
    </source>
</evidence>
<dbReference type="InParanoid" id="A0A2I1DKD5"/>
<dbReference type="CDD" id="cd00009">
    <property type="entry name" value="AAA"/>
    <property type="match status" value="1"/>
</dbReference>
<dbReference type="PROSITE" id="PS00675">
    <property type="entry name" value="SIGMA54_INTERACT_1"/>
    <property type="match status" value="1"/>
</dbReference>
<dbReference type="AlphaFoldDB" id="A0A2I1DKD5"/>
<protein>
    <recommendedName>
        <fullName evidence="12">Sigma-54-dependent Fis family transcriptional regulator</fullName>
    </recommendedName>
</protein>
<feature type="modified residue" description="4-aspartylphosphate" evidence="7">
    <location>
        <position position="57"/>
    </location>
</feature>
<evidence type="ECO:0008006" key="12">
    <source>
        <dbReference type="Google" id="ProtNLM"/>
    </source>
</evidence>
<dbReference type="InterPro" id="IPR027417">
    <property type="entry name" value="P-loop_NTPase"/>
</dbReference>
<evidence type="ECO:0000313" key="10">
    <source>
        <dbReference type="EMBL" id="PKY10316.1"/>
    </source>
</evidence>
<dbReference type="InterPro" id="IPR025662">
    <property type="entry name" value="Sigma_54_int_dom_ATP-bd_1"/>
</dbReference>
<proteinExistence type="predicted"/>
<dbReference type="InterPro" id="IPR009057">
    <property type="entry name" value="Homeodomain-like_sf"/>
</dbReference>
<dbReference type="PANTHER" id="PTHR32071">
    <property type="entry name" value="TRANSCRIPTIONAL REGULATORY PROTEIN"/>
    <property type="match status" value="1"/>
</dbReference>
<dbReference type="Pfam" id="PF25601">
    <property type="entry name" value="AAA_lid_14"/>
    <property type="match status" value="1"/>
</dbReference>
<keyword evidence="3" id="KW-0805">Transcription regulation</keyword>
<dbReference type="InterPro" id="IPR002078">
    <property type="entry name" value="Sigma_54_int"/>
</dbReference>
<evidence type="ECO:0000256" key="6">
    <source>
        <dbReference type="ARBA" id="ARBA00023163"/>
    </source>
</evidence>
<keyword evidence="11" id="KW-1185">Reference proteome</keyword>
<evidence type="ECO:0000313" key="11">
    <source>
        <dbReference type="Proteomes" id="UP000234329"/>
    </source>
</evidence>
<evidence type="ECO:0000256" key="2">
    <source>
        <dbReference type="ARBA" id="ARBA00022840"/>
    </source>
</evidence>
<dbReference type="InterPro" id="IPR025944">
    <property type="entry name" value="Sigma_54_int_dom_CS"/>
</dbReference>
<dbReference type="SMART" id="SM00382">
    <property type="entry name" value="AAA"/>
    <property type="match status" value="1"/>
</dbReference>
<dbReference type="SUPFAM" id="SSF52540">
    <property type="entry name" value="P-loop containing nucleoside triphosphate hydrolases"/>
    <property type="match status" value="1"/>
</dbReference>
<evidence type="ECO:0000256" key="5">
    <source>
        <dbReference type="ARBA" id="ARBA00023159"/>
    </source>
</evidence>
<organism evidence="10 11">
    <name type="scientific">Acidithiobacillus marinus</name>
    <dbReference type="NCBI Taxonomy" id="187490"/>
    <lineage>
        <taxon>Bacteria</taxon>
        <taxon>Pseudomonadati</taxon>
        <taxon>Pseudomonadota</taxon>
        <taxon>Acidithiobacillia</taxon>
        <taxon>Acidithiobacillales</taxon>
        <taxon>Acidithiobacillaceae</taxon>
        <taxon>Acidithiobacillus</taxon>
    </lineage>
</organism>
<dbReference type="SUPFAM" id="SSF46689">
    <property type="entry name" value="Homeodomain-like"/>
    <property type="match status" value="1"/>
</dbReference>
<keyword evidence="1" id="KW-0547">Nucleotide-binding</keyword>
<comment type="caution">
    <text evidence="10">The sequence shown here is derived from an EMBL/GenBank/DDBJ whole genome shotgun (WGS) entry which is preliminary data.</text>
</comment>
<dbReference type="Gene3D" id="3.40.50.300">
    <property type="entry name" value="P-loop containing nucleotide triphosphate hydrolases"/>
    <property type="match status" value="1"/>
</dbReference>
<dbReference type="Pfam" id="PF00072">
    <property type="entry name" value="Response_reg"/>
    <property type="match status" value="1"/>
</dbReference>
<evidence type="ECO:0000256" key="4">
    <source>
        <dbReference type="ARBA" id="ARBA00023125"/>
    </source>
</evidence>
<dbReference type="OrthoDB" id="9804019at2"/>
<dbReference type="Gene3D" id="1.10.10.60">
    <property type="entry name" value="Homeodomain-like"/>
    <property type="match status" value="1"/>
</dbReference>
<keyword evidence="4" id="KW-0238">DNA-binding</keyword>
<dbReference type="InterPro" id="IPR058031">
    <property type="entry name" value="AAA_lid_NorR"/>
</dbReference>
<dbReference type="InterPro" id="IPR001789">
    <property type="entry name" value="Sig_transdc_resp-reg_receiver"/>
</dbReference>
<dbReference type="EMBL" id="MXAV01000038">
    <property type="protein sequence ID" value="PKY10316.1"/>
    <property type="molecule type" value="Genomic_DNA"/>
</dbReference>
<evidence type="ECO:0000256" key="3">
    <source>
        <dbReference type="ARBA" id="ARBA00023015"/>
    </source>
</evidence>
<dbReference type="GO" id="GO:0005524">
    <property type="term" value="F:ATP binding"/>
    <property type="evidence" value="ECO:0007669"/>
    <property type="project" value="UniProtKB-KW"/>
</dbReference>
<dbReference type="SMART" id="SM00448">
    <property type="entry name" value="REC"/>
    <property type="match status" value="1"/>
</dbReference>
<name>A0A2I1DKD5_9PROT</name>
<dbReference type="PROSITE" id="PS00688">
    <property type="entry name" value="SIGMA54_INTERACT_3"/>
    <property type="match status" value="1"/>
</dbReference>
<evidence type="ECO:0000259" key="8">
    <source>
        <dbReference type="PROSITE" id="PS50045"/>
    </source>
</evidence>
<evidence type="ECO:0000256" key="7">
    <source>
        <dbReference type="PROSITE-ProRule" id="PRU00169"/>
    </source>
</evidence>
<dbReference type="PROSITE" id="PS00676">
    <property type="entry name" value="SIGMA54_INTERACT_2"/>
    <property type="match status" value="1"/>
</dbReference>
<dbReference type="SUPFAM" id="SSF52172">
    <property type="entry name" value="CheY-like"/>
    <property type="match status" value="1"/>
</dbReference>
<dbReference type="GO" id="GO:0003677">
    <property type="term" value="F:DNA binding"/>
    <property type="evidence" value="ECO:0007669"/>
    <property type="project" value="UniProtKB-KW"/>
</dbReference>
<keyword evidence="5" id="KW-0010">Activator</keyword>
<evidence type="ECO:0000259" key="9">
    <source>
        <dbReference type="PROSITE" id="PS50110"/>
    </source>
</evidence>
<keyword evidence="6" id="KW-0804">Transcription</keyword>
<dbReference type="Proteomes" id="UP000234329">
    <property type="component" value="Unassembled WGS sequence"/>
</dbReference>
<dbReference type="InterPro" id="IPR003593">
    <property type="entry name" value="AAA+_ATPase"/>
</dbReference>
<feature type="domain" description="Sigma-54 factor interaction" evidence="8">
    <location>
        <begin position="150"/>
        <end position="379"/>
    </location>
</feature>
<gene>
    <name evidence="10" type="ORF">B1757_10320</name>
</gene>
<dbReference type="FunFam" id="1.10.8.60:FF:000014">
    <property type="entry name" value="DNA-binding transcriptional regulator NtrC"/>
    <property type="match status" value="1"/>
</dbReference>
<dbReference type="RefSeq" id="WP_101538245.1">
    <property type="nucleotide sequence ID" value="NZ_MXAV01000038.1"/>
</dbReference>
<accession>A0A2I1DKD5</accession>
<dbReference type="Gene3D" id="1.10.8.60">
    <property type="match status" value="1"/>
</dbReference>
<dbReference type="FunFam" id="3.40.50.300:FF:000006">
    <property type="entry name" value="DNA-binding transcriptional regulator NtrC"/>
    <property type="match status" value="1"/>
</dbReference>
<dbReference type="GO" id="GO:0006355">
    <property type="term" value="P:regulation of DNA-templated transcription"/>
    <property type="evidence" value="ECO:0007669"/>
    <property type="project" value="InterPro"/>
</dbReference>
<keyword evidence="7" id="KW-0597">Phosphoprotein</keyword>
<sequence>MHSEDTPSLLVADDQADVRSSLCWLLEAEGYSVTCAASPAELLLLLEQNAYAVLLLDLNFNQDTTSGREGLQLLEKLAYSYPDMSAVVLTGWGNTELAVRALQLGARDFLEKPWDNDRLTQVVRHQVLRSRVQRQGSLLSLDSKVTHTPIATYSPKMQKVLDMALHIAGSDVSVLITGESGTGKGLLARTIAQHSQRANQPFVQVNLGALPETLMESELFGHVRGAFTDARQDRPGRFELAHKGTLFLDELGNASPSLQRRLLTVLESNYVERVGGTHPIPIDVRVITATNAVLKDKILQGLFREDLYYRVNTVELHMPSLRERPEDILLLAQQFLNQSAQRFEKDIEGFEKSAEIALLQYTWPGNVRELEHTIERAALMAKGKLVSAAHLYLPAAENNPSLERMTLQQAERYLVQKAWHESSGNAELASRRLGLSRSSFYRLLAKIRGP</sequence>
<dbReference type="PROSITE" id="PS50110">
    <property type="entry name" value="RESPONSE_REGULATORY"/>
    <property type="match status" value="1"/>
</dbReference>